<dbReference type="InterPro" id="IPR013740">
    <property type="entry name" value="Redoxin"/>
</dbReference>
<dbReference type="GO" id="GO:0017004">
    <property type="term" value="P:cytochrome complex assembly"/>
    <property type="evidence" value="ECO:0007669"/>
    <property type="project" value="UniProtKB-KW"/>
</dbReference>
<dbReference type="PROSITE" id="PS51257">
    <property type="entry name" value="PROKAR_LIPOPROTEIN"/>
    <property type="match status" value="1"/>
</dbReference>
<protein>
    <submittedName>
        <fullName evidence="6">Peroxiredoxin</fullName>
    </submittedName>
</protein>
<dbReference type="PANTHER" id="PTHR42852:SF6">
    <property type="entry name" value="THIOL:DISULFIDE INTERCHANGE PROTEIN DSBE"/>
    <property type="match status" value="1"/>
</dbReference>
<evidence type="ECO:0000256" key="2">
    <source>
        <dbReference type="ARBA" id="ARBA00022748"/>
    </source>
</evidence>
<dbReference type="Proteomes" id="UP001138672">
    <property type="component" value="Unassembled WGS sequence"/>
</dbReference>
<dbReference type="EMBL" id="JAGGJQ010000002">
    <property type="protein sequence ID" value="MBP1838878.1"/>
    <property type="molecule type" value="Genomic_DNA"/>
</dbReference>
<keyword evidence="9" id="KW-1185">Reference proteome</keyword>
<dbReference type="Pfam" id="PF14289">
    <property type="entry name" value="DUF4369"/>
    <property type="match status" value="1"/>
</dbReference>
<evidence type="ECO:0000313" key="6">
    <source>
        <dbReference type="EMBL" id="MBP1838878.1"/>
    </source>
</evidence>
<accession>A0A9X1C8R2</accession>
<dbReference type="OrthoDB" id="710833at2"/>
<evidence type="ECO:0000256" key="4">
    <source>
        <dbReference type="ARBA" id="ARBA00023284"/>
    </source>
</evidence>
<dbReference type="PROSITE" id="PS51352">
    <property type="entry name" value="THIOREDOXIN_2"/>
    <property type="match status" value="1"/>
</dbReference>
<proteinExistence type="predicted"/>
<dbReference type="Pfam" id="PF08534">
    <property type="entry name" value="Redoxin"/>
    <property type="match status" value="1"/>
</dbReference>
<reference evidence="6" key="1">
    <citation type="submission" date="2021-03" db="EMBL/GenBank/DDBJ databases">
        <title>Genomic Encyclopedia of Type Strains, Phase IV (KMG-IV): sequencing the most valuable type-strain genomes for metagenomic binning, comparative biology and taxonomic classification.</title>
        <authorList>
            <person name="Goeker M."/>
        </authorList>
    </citation>
    <scope>NUCLEOTIDE SEQUENCE</scope>
    <source>
        <strain evidence="6">DSM 15523</strain>
        <strain evidence="7 9">DSM 16476</strain>
    </source>
</reference>
<dbReference type="InterPro" id="IPR025380">
    <property type="entry name" value="DUF4369"/>
</dbReference>
<dbReference type="InterPro" id="IPR050553">
    <property type="entry name" value="Thioredoxin_ResA/DsbE_sf"/>
</dbReference>
<sequence>MKIKTYATITLGLLILTSCNQPKRNPKAFTLNGKIEGSNTEYVILSYRDSSDVYISDTLPIVDQSFSAEGYLMHTSMVGLSTNLSENSMEDPNRLKFFLEPTEIDIKLKEGEFPNAKISGSKTQVESEELNETIEPLQVKATEIHNINTSSKQLKKLNNDIKDIKIQYVVNHPKSYLSASIISFYQYSLPTDSLSMLFSNLDPKLKESYYGVEIEKTIQERINKYIVSSGDIAPNFSKENSDGDILTLNQFKGKTVLLDFGADWCLPCKKEIPQVKKIYDEYHAKGLEIIGVSYDRDKTIWKEYIKNEELNWHHVNNGMPKENQGVSISKLYEVPAIPTYILIDEKGIIVDRYRASDEENKSLDDLENKLNTLLTSK</sequence>
<dbReference type="EMBL" id="JAUSUU010000001">
    <property type="protein sequence ID" value="MDQ0333655.1"/>
    <property type="molecule type" value="Genomic_DNA"/>
</dbReference>
<dbReference type="Proteomes" id="UP001231587">
    <property type="component" value="Unassembled WGS sequence"/>
</dbReference>
<evidence type="ECO:0000259" key="5">
    <source>
        <dbReference type="PROSITE" id="PS51352"/>
    </source>
</evidence>
<dbReference type="RefSeq" id="WP_057783786.1">
    <property type="nucleotide sequence ID" value="NZ_JAGGJQ010000002.1"/>
</dbReference>
<evidence type="ECO:0000313" key="9">
    <source>
        <dbReference type="Proteomes" id="UP001231587"/>
    </source>
</evidence>
<evidence type="ECO:0000313" key="7">
    <source>
        <dbReference type="EMBL" id="MDQ0333655.1"/>
    </source>
</evidence>
<feature type="domain" description="Thioredoxin" evidence="5">
    <location>
        <begin position="227"/>
        <end position="375"/>
    </location>
</feature>
<dbReference type="SUPFAM" id="SSF52833">
    <property type="entry name" value="Thioredoxin-like"/>
    <property type="match status" value="1"/>
</dbReference>
<dbReference type="InterPro" id="IPR036249">
    <property type="entry name" value="Thioredoxin-like_sf"/>
</dbReference>
<organism evidence="6 8">
    <name type="scientific">Formosa algae</name>
    <dbReference type="NCBI Taxonomy" id="225843"/>
    <lineage>
        <taxon>Bacteria</taxon>
        <taxon>Pseudomonadati</taxon>
        <taxon>Bacteroidota</taxon>
        <taxon>Flavobacteriia</taxon>
        <taxon>Flavobacteriales</taxon>
        <taxon>Flavobacteriaceae</taxon>
        <taxon>Formosa</taxon>
    </lineage>
</organism>
<dbReference type="AlphaFoldDB" id="A0A9X1C8R2"/>
<dbReference type="Gene3D" id="3.40.30.10">
    <property type="entry name" value="Glutaredoxin"/>
    <property type="match status" value="1"/>
</dbReference>
<gene>
    <name evidence="6" type="ORF">J2Z56_000784</name>
    <name evidence="7" type="ORF">J2Z57_000077</name>
</gene>
<dbReference type="GO" id="GO:0030313">
    <property type="term" value="C:cell envelope"/>
    <property type="evidence" value="ECO:0007669"/>
    <property type="project" value="UniProtKB-SubCell"/>
</dbReference>
<evidence type="ECO:0000313" key="8">
    <source>
        <dbReference type="Proteomes" id="UP001138672"/>
    </source>
</evidence>
<evidence type="ECO:0000256" key="1">
    <source>
        <dbReference type="ARBA" id="ARBA00004196"/>
    </source>
</evidence>
<dbReference type="GO" id="GO:0016491">
    <property type="term" value="F:oxidoreductase activity"/>
    <property type="evidence" value="ECO:0007669"/>
    <property type="project" value="InterPro"/>
</dbReference>
<dbReference type="PANTHER" id="PTHR42852">
    <property type="entry name" value="THIOL:DISULFIDE INTERCHANGE PROTEIN DSBE"/>
    <property type="match status" value="1"/>
</dbReference>
<evidence type="ECO:0000256" key="3">
    <source>
        <dbReference type="ARBA" id="ARBA00023157"/>
    </source>
</evidence>
<comment type="caution">
    <text evidence="6">The sequence shown here is derived from an EMBL/GenBank/DDBJ whole genome shotgun (WGS) entry which is preliminary data.</text>
</comment>
<dbReference type="GO" id="GO:0016209">
    <property type="term" value="F:antioxidant activity"/>
    <property type="evidence" value="ECO:0007669"/>
    <property type="project" value="InterPro"/>
</dbReference>
<dbReference type="CDD" id="cd02966">
    <property type="entry name" value="TlpA_like_family"/>
    <property type="match status" value="1"/>
</dbReference>
<dbReference type="InterPro" id="IPR013766">
    <property type="entry name" value="Thioredoxin_domain"/>
</dbReference>
<keyword evidence="4" id="KW-0676">Redox-active center</keyword>
<keyword evidence="2" id="KW-0201">Cytochrome c-type biogenesis</keyword>
<name>A0A9X1C8R2_9FLAO</name>
<keyword evidence="3" id="KW-1015">Disulfide bond</keyword>
<comment type="subcellular location">
    <subcellularLocation>
        <location evidence="1">Cell envelope</location>
    </subcellularLocation>
</comment>